<evidence type="ECO:0000256" key="1">
    <source>
        <dbReference type="SAM" id="Phobius"/>
    </source>
</evidence>
<dbReference type="RefSeq" id="WP_034963638.1">
    <property type="nucleotide sequence ID" value="NZ_CBCRTP010000007.1"/>
</dbReference>
<dbReference type="EC" id="1.9.3.1" evidence="2"/>
<keyword evidence="6" id="KW-1185">Reference proteome</keyword>
<evidence type="ECO:0000313" key="8">
    <source>
        <dbReference type="Proteomes" id="UP000052257"/>
    </source>
</evidence>
<dbReference type="AlphaFoldDB" id="A0A2S5J802"/>
<comment type="caution">
    <text evidence="2">The sequence shown here is derived from an EMBL/GenBank/DDBJ whole genome shotgun (WGS) entry which is preliminary data.</text>
</comment>
<proteinExistence type="predicted"/>
<accession>A0A2S5J802</accession>
<dbReference type="EMBL" id="FAVB01000002">
    <property type="protein sequence ID" value="CUU75949.1"/>
    <property type="molecule type" value="Genomic_DNA"/>
</dbReference>
<evidence type="ECO:0000313" key="6">
    <source>
        <dbReference type="Proteomes" id="UP000052237"/>
    </source>
</evidence>
<keyword evidence="1" id="KW-0472">Membrane</keyword>
<dbReference type="EMBL" id="FAVC01000002">
    <property type="protein sequence ID" value="CUU87835.1"/>
    <property type="molecule type" value="Genomic_DNA"/>
</dbReference>
<sequence>MSVETMRELQAYGYFILLVAMVVLLYGYWFHLKKSEKAGRRDYEQYSKLALNDDLSDEILENVSTDNDNAKRSVEK</sequence>
<keyword evidence="1" id="KW-1133">Transmembrane helix</keyword>
<evidence type="ECO:0000313" key="9">
    <source>
        <dbReference type="Proteomes" id="UP000239685"/>
    </source>
</evidence>
<evidence type="ECO:0000313" key="4">
    <source>
        <dbReference type="EMBL" id="CUU87835.1"/>
    </source>
</evidence>
<name>A0A2S5J802_CAMHY</name>
<reference evidence="6 7" key="1">
    <citation type="submission" date="2015-11" db="EMBL/GenBank/DDBJ databases">
        <authorList>
            <consortium name="Pathogen Informatics"/>
        </authorList>
    </citation>
    <scope>NUCLEOTIDE SEQUENCE [LARGE SCALE GENOMIC DNA]</scope>
    <source>
        <strain evidence="3 6">006A-0059</strain>
        <strain evidence="2 8">006A-0191</strain>
        <strain evidence="4 7">007A-0283</strain>
    </source>
</reference>
<evidence type="ECO:0000313" key="3">
    <source>
        <dbReference type="EMBL" id="CUU75949.1"/>
    </source>
</evidence>
<dbReference type="Proteomes" id="UP000052257">
    <property type="component" value="Unassembled WGS sequence"/>
</dbReference>
<keyword evidence="1" id="KW-0812">Transmembrane</keyword>
<dbReference type="InterPro" id="IPR008621">
    <property type="entry name" value="Cbb3-typ_cyt_oxidase_comp"/>
</dbReference>
<evidence type="ECO:0000313" key="2">
    <source>
        <dbReference type="EMBL" id="CUU73585.1"/>
    </source>
</evidence>
<gene>
    <name evidence="5" type="ORF">CDQ78_07755</name>
    <name evidence="3" type="ORF">ERS686654_00700</name>
    <name evidence="2" type="ORF">ERS739220_00522</name>
    <name evidence="4" type="ORF">ERS739223_01367</name>
</gene>
<dbReference type="Proteomes" id="UP000239685">
    <property type="component" value="Unassembled WGS sequence"/>
</dbReference>
<accession>A0A0S4RJX4</accession>
<dbReference type="EMBL" id="FAUW01000001">
    <property type="protein sequence ID" value="CUU73585.1"/>
    <property type="molecule type" value="Genomic_DNA"/>
</dbReference>
<dbReference type="NCBIfam" id="TIGR02736">
    <property type="entry name" value="cbb3_Q_epsi"/>
    <property type="match status" value="1"/>
</dbReference>
<dbReference type="GO" id="GO:0016491">
    <property type="term" value="F:oxidoreductase activity"/>
    <property type="evidence" value="ECO:0007669"/>
    <property type="project" value="UniProtKB-KW"/>
</dbReference>
<evidence type="ECO:0000313" key="5">
    <source>
        <dbReference type="EMBL" id="PPB71118.1"/>
    </source>
</evidence>
<dbReference type="Proteomes" id="UP000052245">
    <property type="component" value="Unassembled WGS sequence"/>
</dbReference>
<evidence type="ECO:0000313" key="7">
    <source>
        <dbReference type="Proteomes" id="UP000052245"/>
    </source>
</evidence>
<dbReference type="Proteomes" id="UP000052237">
    <property type="component" value="Unassembled WGS sequence"/>
</dbReference>
<dbReference type="Pfam" id="PF05545">
    <property type="entry name" value="FixQ"/>
    <property type="match status" value="1"/>
</dbReference>
<organism evidence="2 8">
    <name type="scientific">Campylobacter hyointestinalis subsp. hyointestinalis</name>
    <dbReference type="NCBI Taxonomy" id="91352"/>
    <lineage>
        <taxon>Bacteria</taxon>
        <taxon>Pseudomonadati</taxon>
        <taxon>Campylobacterota</taxon>
        <taxon>Epsilonproteobacteria</taxon>
        <taxon>Campylobacterales</taxon>
        <taxon>Campylobacteraceae</taxon>
        <taxon>Campylobacter</taxon>
    </lineage>
</organism>
<feature type="transmembrane region" description="Helical" evidence="1">
    <location>
        <begin position="12"/>
        <end position="31"/>
    </location>
</feature>
<dbReference type="EMBL" id="NIQP01000008">
    <property type="protein sequence ID" value="PPB71118.1"/>
    <property type="molecule type" value="Genomic_DNA"/>
</dbReference>
<protein>
    <submittedName>
        <fullName evidence="5">CcoQ/FixQ family Cbb3-type cytochrome c oxidase assembly chaperone</fullName>
    </submittedName>
    <submittedName>
        <fullName evidence="2">Cytochrome c oxidase, Cbb3-type, CcoQ subunit</fullName>
        <ecNumber evidence="2">1.9.3.1</ecNumber>
    </submittedName>
</protein>
<dbReference type="InterPro" id="IPR014107">
    <property type="entry name" value="Cyt_c_oxidase_cbb3_CcoQ"/>
</dbReference>
<keyword evidence="2" id="KW-0560">Oxidoreductase</keyword>
<reference evidence="5 9" key="2">
    <citation type="submission" date="2017-06" db="EMBL/GenBank/DDBJ databases">
        <title>Updating the genomic taxonomy and epidemiology of Campylobacter hyointestinalis; discovery in New Zealand farmed ruminants.</title>
        <authorList>
            <person name="Wilkinson D.A."/>
            <person name="Fayaz A."/>
            <person name="Biggs P.J."/>
            <person name="Midwinter A.C."/>
        </authorList>
    </citation>
    <scope>NUCLEOTIDE SEQUENCE [LARGE SCALE GENOMIC DNA]</scope>
    <source>
        <strain evidence="5 9">S1614a</strain>
    </source>
</reference>